<feature type="domain" description="HTH cro/C1-type" evidence="1">
    <location>
        <begin position="10"/>
        <end position="63"/>
    </location>
</feature>
<dbReference type="SMART" id="SM00530">
    <property type="entry name" value="HTH_XRE"/>
    <property type="match status" value="1"/>
</dbReference>
<accession>A0ABP8BUD9</accession>
<dbReference type="InterPro" id="IPR001387">
    <property type="entry name" value="Cro/C1-type_HTH"/>
</dbReference>
<name>A0ABP8BUD9_9ACTN</name>
<organism evidence="2 3">
    <name type="scientific">Actinomadura meridiana</name>
    <dbReference type="NCBI Taxonomy" id="559626"/>
    <lineage>
        <taxon>Bacteria</taxon>
        <taxon>Bacillati</taxon>
        <taxon>Actinomycetota</taxon>
        <taxon>Actinomycetes</taxon>
        <taxon>Streptosporangiales</taxon>
        <taxon>Thermomonosporaceae</taxon>
        <taxon>Actinomadura</taxon>
    </lineage>
</organism>
<keyword evidence="3" id="KW-1185">Reference proteome</keyword>
<dbReference type="SUPFAM" id="SSF47413">
    <property type="entry name" value="lambda repressor-like DNA-binding domains"/>
    <property type="match status" value="1"/>
</dbReference>
<dbReference type="CDD" id="cd00093">
    <property type="entry name" value="HTH_XRE"/>
    <property type="match status" value="1"/>
</dbReference>
<evidence type="ECO:0000313" key="2">
    <source>
        <dbReference type="EMBL" id="GAA4226157.1"/>
    </source>
</evidence>
<dbReference type="Gene3D" id="1.10.260.40">
    <property type="entry name" value="lambda repressor-like DNA-binding domains"/>
    <property type="match status" value="1"/>
</dbReference>
<dbReference type="EMBL" id="BAABAS010000004">
    <property type="protein sequence ID" value="GAA4226157.1"/>
    <property type="molecule type" value="Genomic_DNA"/>
</dbReference>
<dbReference type="Pfam" id="PF01381">
    <property type="entry name" value="HTH_3"/>
    <property type="match status" value="1"/>
</dbReference>
<dbReference type="PROSITE" id="PS50943">
    <property type="entry name" value="HTH_CROC1"/>
    <property type="match status" value="1"/>
</dbReference>
<dbReference type="Proteomes" id="UP001501710">
    <property type="component" value="Unassembled WGS sequence"/>
</dbReference>
<dbReference type="RefSeq" id="WP_344890522.1">
    <property type="nucleotide sequence ID" value="NZ_BAABAS010000004.1"/>
</dbReference>
<sequence length="408" mass="45044">MHDASISDRVRNLRMRRGMTQEELADRSGLSIAVIRKLEQGGTCRMETYHQLARALGVRTVWFVSPSSPEPREAAVDDMVLADMRSAINPPVGFSGKPLYGTADGDQPDLGRLRGAVSSVAVKYHGDEYDDLAGMMPGLVRSAHHHVDAYDHGNDRREALRLRADITGLTGRYLIQIRAHDLALIALHASLRDALEIGDVPLAAQAVSSQAWAMLRQGRLTEVEQLCVDTADQIEPKMSTATPDELCGWGYLLLKAAAAASRNNRCGDAREYSSLAAMAGARLDRQHEDLSGHVAWGPLTPALYGPEIELLDDKPDKALELARKVPRDVGAGNTSGWDRHRLDVARATLKVGDADKATDLMHAIRREHPSWLRYQQYGRDITREILSTRPRKLSEDMLHLADFMGVEP</sequence>
<reference evidence="3" key="1">
    <citation type="journal article" date="2019" name="Int. J. Syst. Evol. Microbiol.">
        <title>The Global Catalogue of Microorganisms (GCM) 10K type strain sequencing project: providing services to taxonomists for standard genome sequencing and annotation.</title>
        <authorList>
            <consortium name="The Broad Institute Genomics Platform"/>
            <consortium name="The Broad Institute Genome Sequencing Center for Infectious Disease"/>
            <person name="Wu L."/>
            <person name="Ma J."/>
        </authorList>
    </citation>
    <scope>NUCLEOTIDE SEQUENCE [LARGE SCALE GENOMIC DNA]</scope>
    <source>
        <strain evidence="3">JCM 17440</strain>
    </source>
</reference>
<evidence type="ECO:0000259" key="1">
    <source>
        <dbReference type="PROSITE" id="PS50943"/>
    </source>
</evidence>
<gene>
    <name evidence="2" type="ORF">GCM10022254_10260</name>
</gene>
<evidence type="ECO:0000313" key="3">
    <source>
        <dbReference type="Proteomes" id="UP001501710"/>
    </source>
</evidence>
<dbReference type="InterPro" id="IPR010982">
    <property type="entry name" value="Lambda_DNA-bd_dom_sf"/>
</dbReference>
<protein>
    <recommendedName>
        <fullName evidence="1">HTH cro/C1-type domain-containing protein</fullName>
    </recommendedName>
</protein>
<proteinExistence type="predicted"/>
<comment type="caution">
    <text evidence="2">The sequence shown here is derived from an EMBL/GenBank/DDBJ whole genome shotgun (WGS) entry which is preliminary data.</text>
</comment>